<keyword evidence="2" id="KW-1185">Reference proteome</keyword>
<evidence type="ECO:0000313" key="2">
    <source>
        <dbReference type="Proteomes" id="UP000064967"/>
    </source>
</evidence>
<sequence>MNLSRDSLQSLVAHLAHLRAEYGDALSDPDLVEPNGTYFPDDFAVDPAGIARLLERMATYAPLSSELDLEIAFVDAEGEEGGGGCGSGSCSPGAGAKLTVNNPGAVETETGYALVLNVAEVSEPTLLTSALARGLGRVVLFEAGEDVDPRDEGALAELTAVASGLGVLLLNGACVYKKGCGGMRRHQGTFLGIEELALAVALFVRVADKKPGSVRRHLPVTQREAFDEALAWVDGQPKLVQTLASNPERLTDGIFEPEGKKGLLSKLFGRSKDDDAMPEQVTVRIKPRSEEELRRRAEAKALVEEALQES</sequence>
<name>A0A0K1PZQ1_9BACT</name>
<protein>
    <submittedName>
        <fullName evidence="1">Uncharacterized protein</fullName>
    </submittedName>
</protein>
<dbReference type="RefSeq" id="WP_146650220.1">
    <property type="nucleotide sequence ID" value="NZ_CP012333.1"/>
</dbReference>
<reference evidence="1 2" key="1">
    <citation type="submission" date="2015-08" db="EMBL/GenBank/DDBJ databases">
        <authorList>
            <person name="Babu N.S."/>
            <person name="Beckwith C.J."/>
            <person name="Beseler K.G."/>
            <person name="Brison A."/>
            <person name="Carone J.V."/>
            <person name="Caskin T.P."/>
            <person name="Diamond M."/>
            <person name="Durham M.E."/>
            <person name="Foxe J.M."/>
            <person name="Go M."/>
            <person name="Henderson B.A."/>
            <person name="Jones I.B."/>
            <person name="McGettigan J.A."/>
            <person name="Micheletti S.J."/>
            <person name="Nasrallah M.E."/>
            <person name="Ortiz D."/>
            <person name="Piller C.R."/>
            <person name="Privatt S.R."/>
            <person name="Schneider S.L."/>
            <person name="Sharp S."/>
            <person name="Smith T.C."/>
            <person name="Stanton J.D."/>
            <person name="Ullery H.E."/>
            <person name="Wilson R.J."/>
            <person name="Serrano M.G."/>
            <person name="Buck G."/>
            <person name="Lee V."/>
            <person name="Wang Y."/>
            <person name="Carvalho R."/>
            <person name="Voegtly L."/>
            <person name="Shi R."/>
            <person name="Duckworth R."/>
            <person name="Johnson A."/>
            <person name="Loviza R."/>
            <person name="Walstead R."/>
            <person name="Shah Z."/>
            <person name="Kiflezghi M."/>
            <person name="Wade K."/>
            <person name="Ball S.L."/>
            <person name="Bradley K.W."/>
            <person name="Asai D.J."/>
            <person name="Bowman C.A."/>
            <person name="Russell D.A."/>
            <person name="Pope W.H."/>
            <person name="Jacobs-Sera D."/>
            <person name="Hendrix R.W."/>
            <person name="Hatfull G.F."/>
        </authorList>
    </citation>
    <scope>NUCLEOTIDE SEQUENCE [LARGE SCALE GENOMIC DNA]</scope>
    <source>
        <strain evidence="1 2">DSM 27648</strain>
    </source>
</reference>
<dbReference type="Proteomes" id="UP000064967">
    <property type="component" value="Chromosome"/>
</dbReference>
<dbReference type="KEGG" id="llu:AKJ09_05667"/>
<accession>A0A0K1PZQ1</accession>
<dbReference type="EMBL" id="CP012333">
    <property type="protein sequence ID" value="AKU99003.1"/>
    <property type="molecule type" value="Genomic_DNA"/>
</dbReference>
<dbReference type="AlphaFoldDB" id="A0A0K1PZQ1"/>
<gene>
    <name evidence="1" type="ORF">AKJ09_05667</name>
</gene>
<organism evidence="1 2">
    <name type="scientific">Labilithrix luteola</name>
    <dbReference type="NCBI Taxonomy" id="1391654"/>
    <lineage>
        <taxon>Bacteria</taxon>
        <taxon>Pseudomonadati</taxon>
        <taxon>Myxococcota</taxon>
        <taxon>Polyangia</taxon>
        <taxon>Polyangiales</taxon>
        <taxon>Labilitrichaceae</taxon>
        <taxon>Labilithrix</taxon>
    </lineage>
</organism>
<evidence type="ECO:0000313" key="1">
    <source>
        <dbReference type="EMBL" id="AKU99003.1"/>
    </source>
</evidence>
<dbReference type="STRING" id="1391654.AKJ09_05667"/>
<proteinExistence type="predicted"/>
<dbReference type="OrthoDB" id="2041998at2"/>